<dbReference type="Proteomes" id="UP000245533">
    <property type="component" value="Unassembled WGS sequence"/>
</dbReference>
<gene>
    <name evidence="7 8" type="primary">atpH</name>
    <name evidence="8" type="ORF">DDZ15_10510</name>
</gene>
<evidence type="ECO:0000313" key="9">
    <source>
        <dbReference type="Proteomes" id="UP000245533"/>
    </source>
</evidence>
<evidence type="ECO:0000256" key="3">
    <source>
        <dbReference type="ARBA" id="ARBA00022781"/>
    </source>
</evidence>
<keyword evidence="2 7" id="KW-0813">Transport</keyword>
<evidence type="ECO:0000313" key="8">
    <source>
        <dbReference type="EMBL" id="PWN06252.1"/>
    </source>
</evidence>
<dbReference type="InterPro" id="IPR000711">
    <property type="entry name" value="ATPase_OSCP/dsu"/>
</dbReference>
<keyword evidence="7" id="KW-0139">CF(1)</keyword>
<comment type="subcellular location">
    <subcellularLocation>
        <location evidence="7">Cell membrane</location>
        <topology evidence="7">Peripheral membrane protein</topology>
    </subcellularLocation>
    <subcellularLocation>
        <location evidence="1">Membrane</location>
    </subcellularLocation>
</comment>
<dbReference type="Gene3D" id="1.10.520.20">
    <property type="entry name" value="N-terminal domain of the delta subunit of the F1F0-ATP synthase"/>
    <property type="match status" value="1"/>
</dbReference>
<dbReference type="PRINTS" id="PR00125">
    <property type="entry name" value="ATPASEDELTA"/>
</dbReference>
<comment type="caution">
    <text evidence="8">The sequence shown here is derived from an EMBL/GenBank/DDBJ whole genome shotgun (WGS) entry which is preliminary data.</text>
</comment>
<accession>A0A316TV35</accession>
<proteinExistence type="inferred from homology"/>
<comment type="similarity">
    <text evidence="7">Belongs to the ATPase delta chain family.</text>
</comment>
<dbReference type="SUPFAM" id="SSF47928">
    <property type="entry name" value="N-terminal domain of the delta subunit of the F1F0-ATP synthase"/>
    <property type="match status" value="1"/>
</dbReference>
<dbReference type="RefSeq" id="WP_109647045.1">
    <property type="nucleotide sequence ID" value="NZ_QGGB01000007.1"/>
</dbReference>
<keyword evidence="5 7" id="KW-0472">Membrane</keyword>
<dbReference type="HAMAP" id="MF_01416">
    <property type="entry name" value="ATP_synth_delta_bact"/>
    <property type="match status" value="1"/>
</dbReference>
<dbReference type="OrthoDB" id="9802471at2"/>
<evidence type="ECO:0000256" key="2">
    <source>
        <dbReference type="ARBA" id="ARBA00022448"/>
    </source>
</evidence>
<name>A0A316TV35_9BACT</name>
<sequence>MVSKAARRYANALLVTAIEQDMLEDIKEDMELIHETIAGSSELSLFLKSPIIRNDVKKSALEMIFDDKVQQLTSSLIAILSDKSREGLLFGISEGFMKLYNEHHNIIEVDVETAFELNEAQQTSLKNELETVTGKTIKMRIEKNEDLIGGLSVRIEDTVYDGSAKYKLNQLKRKFTTAVE</sequence>
<dbReference type="Pfam" id="PF00213">
    <property type="entry name" value="OSCP"/>
    <property type="match status" value="1"/>
</dbReference>
<keyword evidence="7" id="KW-1003">Cell membrane</keyword>
<evidence type="ECO:0000256" key="1">
    <source>
        <dbReference type="ARBA" id="ARBA00004370"/>
    </source>
</evidence>
<dbReference type="GO" id="GO:0045259">
    <property type="term" value="C:proton-transporting ATP synthase complex"/>
    <property type="evidence" value="ECO:0007669"/>
    <property type="project" value="UniProtKB-KW"/>
</dbReference>
<dbReference type="AlphaFoldDB" id="A0A316TV35"/>
<keyword evidence="6 7" id="KW-0066">ATP synthesis</keyword>
<keyword evidence="4 7" id="KW-0406">Ion transport</keyword>
<keyword evidence="9" id="KW-1185">Reference proteome</keyword>
<evidence type="ECO:0000256" key="5">
    <source>
        <dbReference type="ARBA" id="ARBA00023136"/>
    </source>
</evidence>
<evidence type="ECO:0000256" key="7">
    <source>
        <dbReference type="HAMAP-Rule" id="MF_01416"/>
    </source>
</evidence>
<comment type="function">
    <text evidence="7">F(1)F(0) ATP synthase produces ATP from ADP in the presence of a proton or sodium gradient. F-type ATPases consist of two structural domains, F(1) containing the extramembraneous catalytic core and F(0) containing the membrane proton channel, linked together by a central stalk and a peripheral stalk. During catalysis, ATP synthesis in the catalytic domain of F(1) is coupled via a rotary mechanism of the central stalk subunits to proton translocation.</text>
</comment>
<protein>
    <recommendedName>
        <fullName evidence="7">ATP synthase subunit delta</fullName>
    </recommendedName>
    <alternativeName>
        <fullName evidence="7">ATP synthase F(1) sector subunit delta</fullName>
    </alternativeName>
    <alternativeName>
        <fullName evidence="7">F-type ATPase subunit delta</fullName>
        <shortName evidence="7">F-ATPase subunit delta</shortName>
    </alternativeName>
</protein>
<evidence type="ECO:0000256" key="6">
    <source>
        <dbReference type="ARBA" id="ARBA00023310"/>
    </source>
</evidence>
<organism evidence="8 9">
    <name type="scientific">Rhodohalobacter mucosus</name>
    <dbReference type="NCBI Taxonomy" id="2079485"/>
    <lineage>
        <taxon>Bacteria</taxon>
        <taxon>Pseudomonadati</taxon>
        <taxon>Balneolota</taxon>
        <taxon>Balneolia</taxon>
        <taxon>Balneolales</taxon>
        <taxon>Balneolaceae</taxon>
        <taxon>Rhodohalobacter</taxon>
    </lineage>
</organism>
<dbReference type="InterPro" id="IPR026015">
    <property type="entry name" value="ATP_synth_OSCP/delta_N_sf"/>
</dbReference>
<evidence type="ECO:0000256" key="4">
    <source>
        <dbReference type="ARBA" id="ARBA00023065"/>
    </source>
</evidence>
<reference evidence="8 9" key="1">
    <citation type="submission" date="2018-05" db="EMBL/GenBank/DDBJ databases">
        <title>Rhodohalobacter halophilus gen. nov., sp. nov., a moderately halophilic member of the family Balneolaceae.</title>
        <authorList>
            <person name="Liu Z.-W."/>
        </authorList>
    </citation>
    <scope>NUCLEOTIDE SEQUENCE [LARGE SCALE GENOMIC DNA]</scope>
    <source>
        <strain evidence="8 9">8A47</strain>
    </source>
</reference>
<dbReference type="EMBL" id="QGGB01000007">
    <property type="protein sequence ID" value="PWN06252.1"/>
    <property type="molecule type" value="Genomic_DNA"/>
</dbReference>
<dbReference type="NCBIfam" id="TIGR01145">
    <property type="entry name" value="ATP_synt_delta"/>
    <property type="match status" value="1"/>
</dbReference>
<dbReference type="PANTHER" id="PTHR11910">
    <property type="entry name" value="ATP SYNTHASE DELTA CHAIN"/>
    <property type="match status" value="1"/>
</dbReference>
<keyword evidence="3 7" id="KW-0375">Hydrogen ion transport</keyword>
<comment type="function">
    <text evidence="7">This protein is part of the stalk that links CF(0) to CF(1). It either transmits conformational changes from CF(0) to CF(1) or is implicated in proton conduction.</text>
</comment>
<dbReference type="GO" id="GO:0046933">
    <property type="term" value="F:proton-transporting ATP synthase activity, rotational mechanism"/>
    <property type="evidence" value="ECO:0007669"/>
    <property type="project" value="UniProtKB-UniRule"/>
</dbReference>
<dbReference type="GO" id="GO:0005886">
    <property type="term" value="C:plasma membrane"/>
    <property type="evidence" value="ECO:0007669"/>
    <property type="project" value="UniProtKB-SubCell"/>
</dbReference>